<evidence type="ECO:0000256" key="2">
    <source>
        <dbReference type="ARBA" id="ARBA00005420"/>
    </source>
</evidence>
<dbReference type="EC" id="2.3.1.-" evidence="11"/>
<keyword evidence="5 11" id="KW-0812">Transmembrane</keyword>
<evidence type="ECO:0000256" key="8">
    <source>
        <dbReference type="ARBA" id="ARBA00023098"/>
    </source>
</evidence>
<sequence length="390" mass="44336">MKHPRAFERIFQHVTAITWVSMFLGFALTGWIVWLGLISWSVVEAYQLSKIVHANGTTIGSESLLRRIIKLTLAISFIFTYGLFWWNDRGSEERGSHPRTIMRTLPIWKKLQEYFPINLVLCEDIMDVNPSVESARSVQTAKHQPGKETVVPCNPSLFPTNQNYLVGYHPHGIFGVGAFVNFATEANQFSTLFPGLKPWITTLPINFKAPFHRDFLMSFNLISATYKGISYLLDPGKCGSTGNFVVIVMGGAPEALDSRPGKYIFHTNKRYGFFKLALMTGTPLVPCVSFGEPNMYHQVRNPPGCRLRTWQDKFTEFATFSTPLFYARALLPYRTPINTVVGAPIPVPKVLTPTREQISSLKELYLNQLNQLFKRYKPIYDPNACDLEFF</sequence>
<keyword evidence="3" id="KW-0444">Lipid biosynthesis</keyword>
<evidence type="ECO:0000256" key="1">
    <source>
        <dbReference type="ARBA" id="ARBA00004477"/>
    </source>
</evidence>
<keyword evidence="6 11" id="KW-0256">Endoplasmic reticulum</keyword>
<keyword evidence="9 11" id="KW-0472">Membrane</keyword>
<dbReference type="GO" id="GO:0004144">
    <property type="term" value="F:diacylglycerol O-acyltransferase activity"/>
    <property type="evidence" value="ECO:0007669"/>
    <property type="project" value="TreeGrafter"/>
</dbReference>
<gene>
    <name evidence="12" type="ORF">CLF_106508</name>
</gene>
<dbReference type="Proteomes" id="UP000008909">
    <property type="component" value="Unassembled WGS sequence"/>
</dbReference>
<dbReference type="InterPro" id="IPR007130">
    <property type="entry name" value="DAGAT"/>
</dbReference>
<evidence type="ECO:0000256" key="3">
    <source>
        <dbReference type="ARBA" id="ARBA00022516"/>
    </source>
</evidence>
<keyword evidence="7 11" id="KW-1133">Transmembrane helix</keyword>
<evidence type="ECO:0000313" key="13">
    <source>
        <dbReference type="Proteomes" id="UP000008909"/>
    </source>
</evidence>
<accession>H2KRJ4</accession>
<dbReference type="Pfam" id="PF03982">
    <property type="entry name" value="DAGAT"/>
    <property type="match status" value="1"/>
</dbReference>
<comment type="subcellular location">
    <subcellularLocation>
        <location evidence="1 11">Endoplasmic reticulum membrane</location>
        <topology evidence="1 11">Multi-pass membrane protein</topology>
    </subcellularLocation>
</comment>
<name>H2KRJ4_CLOSI</name>
<evidence type="ECO:0000313" key="12">
    <source>
        <dbReference type="EMBL" id="GAA34692.2"/>
    </source>
</evidence>
<dbReference type="CDD" id="cd07987">
    <property type="entry name" value="LPLAT_MGAT-like"/>
    <property type="match status" value="1"/>
</dbReference>
<evidence type="ECO:0000256" key="11">
    <source>
        <dbReference type="RuleBase" id="RU367023"/>
    </source>
</evidence>
<evidence type="ECO:0000256" key="4">
    <source>
        <dbReference type="ARBA" id="ARBA00022679"/>
    </source>
</evidence>
<keyword evidence="8" id="KW-0443">Lipid metabolism</keyword>
<dbReference type="EMBL" id="DF143178">
    <property type="protein sequence ID" value="GAA34692.2"/>
    <property type="molecule type" value="Genomic_DNA"/>
</dbReference>
<dbReference type="PANTHER" id="PTHR12317:SF79">
    <property type="entry name" value="ACYLTRANSFERASE"/>
    <property type="match status" value="1"/>
</dbReference>
<feature type="transmembrane region" description="Helical" evidence="11">
    <location>
        <begin position="20"/>
        <end position="43"/>
    </location>
</feature>
<evidence type="ECO:0000256" key="6">
    <source>
        <dbReference type="ARBA" id="ARBA00022824"/>
    </source>
</evidence>
<dbReference type="GO" id="GO:0005789">
    <property type="term" value="C:endoplasmic reticulum membrane"/>
    <property type="evidence" value="ECO:0007669"/>
    <property type="project" value="UniProtKB-SubCell"/>
</dbReference>
<evidence type="ECO:0000256" key="10">
    <source>
        <dbReference type="ARBA" id="ARBA00023315"/>
    </source>
</evidence>
<comment type="similarity">
    <text evidence="2 11">Belongs to the diacylglycerol acyltransferase family.</text>
</comment>
<proteinExistence type="inferred from homology"/>
<organism evidence="12 13">
    <name type="scientific">Clonorchis sinensis</name>
    <name type="common">Chinese liver fluke</name>
    <dbReference type="NCBI Taxonomy" id="79923"/>
    <lineage>
        <taxon>Eukaryota</taxon>
        <taxon>Metazoa</taxon>
        <taxon>Spiralia</taxon>
        <taxon>Lophotrochozoa</taxon>
        <taxon>Platyhelminthes</taxon>
        <taxon>Trematoda</taxon>
        <taxon>Digenea</taxon>
        <taxon>Opisthorchiida</taxon>
        <taxon>Opisthorchiata</taxon>
        <taxon>Opisthorchiidae</taxon>
        <taxon>Clonorchis</taxon>
    </lineage>
</organism>
<protein>
    <recommendedName>
        <fullName evidence="11">Acyltransferase</fullName>
        <ecNumber evidence="11">2.3.1.-</ecNumber>
    </recommendedName>
</protein>
<reference key="2">
    <citation type="submission" date="2011-10" db="EMBL/GenBank/DDBJ databases">
        <title>The genome and transcriptome sequence of Clonorchis sinensis provide insights into the carcinogenic liver fluke.</title>
        <authorList>
            <person name="Wang X."/>
            <person name="Huang Y."/>
            <person name="Chen W."/>
            <person name="Liu H."/>
            <person name="Guo L."/>
            <person name="Chen Y."/>
            <person name="Luo F."/>
            <person name="Zhou W."/>
            <person name="Sun J."/>
            <person name="Mao Q."/>
            <person name="Liang P."/>
            <person name="Zhou C."/>
            <person name="Tian Y."/>
            <person name="Men J."/>
            <person name="Lv X."/>
            <person name="Huang L."/>
            <person name="Zhou J."/>
            <person name="Hu Y."/>
            <person name="Li R."/>
            <person name="Zhang F."/>
            <person name="Lei H."/>
            <person name="Li X."/>
            <person name="Hu X."/>
            <person name="Liang C."/>
            <person name="Xu J."/>
            <person name="Wu Z."/>
            <person name="Yu X."/>
        </authorList>
    </citation>
    <scope>NUCLEOTIDE SEQUENCE</scope>
    <source>
        <strain>Henan</strain>
    </source>
</reference>
<evidence type="ECO:0000256" key="7">
    <source>
        <dbReference type="ARBA" id="ARBA00022989"/>
    </source>
</evidence>
<reference evidence="12" key="1">
    <citation type="journal article" date="2011" name="Genome Biol.">
        <title>The draft genome of the carcinogenic human liver fluke Clonorchis sinensis.</title>
        <authorList>
            <person name="Wang X."/>
            <person name="Chen W."/>
            <person name="Huang Y."/>
            <person name="Sun J."/>
            <person name="Men J."/>
            <person name="Liu H."/>
            <person name="Luo F."/>
            <person name="Guo L."/>
            <person name="Lv X."/>
            <person name="Deng C."/>
            <person name="Zhou C."/>
            <person name="Fan Y."/>
            <person name="Li X."/>
            <person name="Huang L."/>
            <person name="Hu Y."/>
            <person name="Liang C."/>
            <person name="Hu X."/>
            <person name="Xu J."/>
            <person name="Yu X."/>
        </authorList>
    </citation>
    <scope>NUCLEOTIDE SEQUENCE [LARGE SCALE GENOMIC DNA]</scope>
    <source>
        <strain evidence="12">Henan</strain>
    </source>
</reference>
<keyword evidence="4 11" id="KW-0808">Transferase</keyword>
<keyword evidence="10 12" id="KW-0012">Acyltransferase</keyword>
<dbReference type="GO" id="GO:0019432">
    <property type="term" value="P:triglyceride biosynthetic process"/>
    <property type="evidence" value="ECO:0007669"/>
    <property type="project" value="TreeGrafter"/>
</dbReference>
<dbReference type="PANTHER" id="PTHR12317">
    <property type="entry name" value="DIACYLGLYCEROL O-ACYLTRANSFERASE"/>
    <property type="match status" value="1"/>
</dbReference>
<evidence type="ECO:0000256" key="5">
    <source>
        <dbReference type="ARBA" id="ARBA00022692"/>
    </source>
</evidence>
<evidence type="ECO:0000256" key="9">
    <source>
        <dbReference type="ARBA" id="ARBA00023136"/>
    </source>
</evidence>
<feature type="transmembrane region" description="Helical" evidence="11">
    <location>
        <begin position="64"/>
        <end position="86"/>
    </location>
</feature>
<dbReference type="AlphaFoldDB" id="H2KRJ4"/>
<keyword evidence="13" id="KW-1185">Reference proteome</keyword>